<dbReference type="OrthoDB" id="1658724at2759"/>
<evidence type="ECO:0000256" key="5">
    <source>
        <dbReference type="SAM" id="MobiDB-lite"/>
    </source>
</evidence>
<feature type="region of interest" description="Disordered" evidence="5">
    <location>
        <begin position="1"/>
        <end position="38"/>
    </location>
</feature>
<sequence length="268" mass="30195">MAQQQLEQQVHAQGEQQQQQGGQVQAHGKKKTPSGVCDNRGLLQRYKMQAGKAQAPTSKLVYKTLLEAFFGQFVLSPFTSMALFKAARKLGMPDLIAPLPGFAGLFKAFAIAHFFNNFFFYWAHRLVHSKALYSKIHKQHHNYIETIGIAAEYASPAEQVAANYMPTLGGVLLFGRNPLIFFVWLVYRLEETYEAHSGYYFANTWLGKIGLTNAEHSAFHFSHHLQNRGNFGSWHMDYLFGTMDAWIAAGDTEGYVAEHLLSSSPKEI</sequence>
<keyword evidence="9" id="KW-1185">Reference proteome</keyword>
<proteinExistence type="predicted"/>
<comment type="caution">
    <text evidence="8">The sequence shown here is derived from an EMBL/GenBank/DDBJ whole genome shotgun (WGS) entry which is preliminary data.</text>
</comment>
<dbReference type="PANTHER" id="PTHR11863">
    <property type="entry name" value="STEROL DESATURASE"/>
    <property type="match status" value="1"/>
</dbReference>
<dbReference type="AlphaFoldDB" id="A0A2R5GJS1"/>
<dbReference type="Proteomes" id="UP000241890">
    <property type="component" value="Unassembled WGS sequence"/>
</dbReference>
<dbReference type="GO" id="GO:0005506">
    <property type="term" value="F:iron ion binding"/>
    <property type="evidence" value="ECO:0007669"/>
    <property type="project" value="InterPro"/>
</dbReference>
<evidence type="ECO:0000256" key="4">
    <source>
        <dbReference type="ARBA" id="ARBA00023136"/>
    </source>
</evidence>
<dbReference type="GO" id="GO:0004497">
    <property type="term" value="F:monooxygenase activity"/>
    <property type="evidence" value="ECO:0007669"/>
    <property type="project" value="UniProtKB-KW"/>
</dbReference>
<evidence type="ECO:0000259" key="7">
    <source>
        <dbReference type="Pfam" id="PF04116"/>
    </source>
</evidence>
<evidence type="ECO:0000256" key="3">
    <source>
        <dbReference type="ARBA" id="ARBA00022989"/>
    </source>
</evidence>
<dbReference type="GO" id="GO:0016020">
    <property type="term" value="C:membrane"/>
    <property type="evidence" value="ECO:0007669"/>
    <property type="project" value="UniProtKB-SubCell"/>
</dbReference>
<dbReference type="EMBL" id="BEYU01000078">
    <property type="protein sequence ID" value="GBG30569.1"/>
    <property type="molecule type" value="Genomic_DNA"/>
</dbReference>
<keyword evidence="4 6" id="KW-0472">Membrane</keyword>
<evidence type="ECO:0000256" key="6">
    <source>
        <dbReference type="SAM" id="Phobius"/>
    </source>
</evidence>
<keyword evidence="8" id="KW-0560">Oxidoreductase</keyword>
<dbReference type="InterPro" id="IPR050307">
    <property type="entry name" value="Sterol_Desaturase_Related"/>
</dbReference>
<dbReference type="Pfam" id="PF04116">
    <property type="entry name" value="FA_hydroxylase"/>
    <property type="match status" value="1"/>
</dbReference>
<evidence type="ECO:0000313" key="8">
    <source>
        <dbReference type="EMBL" id="GBG30569.1"/>
    </source>
</evidence>
<keyword evidence="8" id="KW-0503">Monooxygenase</keyword>
<organism evidence="8 9">
    <name type="scientific">Hondaea fermentalgiana</name>
    <dbReference type="NCBI Taxonomy" id="2315210"/>
    <lineage>
        <taxon>Eukaryota</taxon>
        <taxon>Sar</taxon>
        <taxon>Stramenopiles</taxon>
        <taxon>Bigyra</taxon>
        <taxon>Labyrinthulomycetes</taxon>
        <taxon>Thraustochytrida</taxon>
        <taxon>Thraustochytriidae</taxon>
        <taxon>Hondaea</taxon>
    </lineage>
</organism>
<feature type="domain" description="Fatty acid hydroxylase" evidence="7">
    <location>
        <begin position="110"/>
        <end position="242"/>
    </location>
</feature>
<dbReference type="InParanoid" id="A0A2R5GJS1"/>
<name>A0A2R5GJS1_9STRA</name>
<accession>A0A2R5GJS1</accession>
<feature type="compositionally biased region" description="Low complexity" evidence="5">
    <location>
        <begin position="1"/>
        <end position="26"/>
    </location>
</feature>
<evidence type="ECO:0000256" key="2">
    <source>
        <dbReference type="ARBA" id="ARBA00022692"/>
    </source>
</evidence>
<keyword evidence="3 6" id="KW-1133">Transmembrane helix</keyword>
<feature type="transmembrane region" description="Helical" evidence="6">
    <location>
        <begin position="99"/>
        <end position="123"/>
    </location>
</feature>
<dbReference type="GO" id="GO:0008610">
    <property type="term" value="P:lipid biosynthetic process"/>
    <property type="evidence" value="ECO:0007669"/>
    <property type="project" value="InterPro"/>
</dbReference>
<dbReference type="InterPro" id="IPR006694">
    <property type="entry name" value="Fatty_acid_hydroxylase"/>
</dbReference>
<evidence type="ECO:0000256" key="1">
    <source>
        <dbReference type="ARBA" id="ARBA00004370"/>
    </source>
</evidence>
<evidence type="ECO:0000313" key="9">
    <source>
        <dbReference type="Proteomes" id="UP000241890"/>
    </source>
</evidence>
<feature type="transmembrane region" description="Helical" evidence="6">
    <location>
        <begin position="68"/>
        <end position="87"/>
    </location>
</feature>
<keyword evidence="2 6" id="KW-0812">Transmembrane</keyword>
<comment type="subcellular location">
    <subcellularLocation>
        <location evidence="1">Membrane</location>
    </subcellularLocation>
</comment>
<reference evidence="8 9" key="1">
    <citation type="submission" date="2017-12" db="EMBL/GenBank/DDBJ databases">
        <title>Sequencing, de novo assembly and annotation of complete genome of a new Thraustochytrid species, strain FCC1311.</title>
        <authorList>
            <person name="Sedici K."/>
            <person name="Godart F."/>
            <person name="Aiese Cigliano R."/>
            <person name="Sanseverino W."/>
            <person name="Barakat M."/>
            <person name="Ortet P."/>
            <person name="Marechal E."/>
            <person name="Cagnac O."/>
            <person name="Amato A."/>
        </authorList>
    </citation>
    <scope>NUCLEOTIDE SEQUENCE [LARGE SCALE GENOMIC DNA]</scope>
</reference>
<protein>
    <submittedName>
        <fullName evidence="8">Methylsterol monooxygenase 1</fullName>
    </submittedName>
</protein>
<gene>
    <name evidence="8" type="ORF">FCC1311_017711</name>
</gene>